<dbReference type="InterPro" id="IPR012337">
    <property type="entry name" value="RNaseH-like_sf"/>
</dbReference>
<dbReference type="Proteomes" id="UP000288859">
    <property type="component" value="Unassembled WGS sequence"/>
</dbReference>
<dbReference type="PROSITE" id="PS50879">
    <property type="entry name" value="RNASE_H_1"/>
    <property type="match status" value="1"/>
</dbReference>
<organism evidence="2 3">
    <name type="scientific">Exophiala mesophila</name>
    <name type="common">Black yeast-like fungus</name>
    <dbReference type="NCBI Taxonomy" id="212818"/>
    <lineage>
        <taxon>Eukaryota</taxon>
        <taxon>Fungi</taxon>
        <taxon>Dikarya</taxon>
        <taxon>Ascomycota</taxon>
        <taxon>Pezizomycotina</taxon>
        <taxon>Eurotiomycetes</taxon>
        <taxon>Chaetothyriomycetidae</taxon>
        <taxon>Chaetothyriales</taxon>
        <taxon>Herpotrichiellaceae</taxon>
        <taxon>Exophiala</taxon>
    </lineage>
</organism>
<dbReference type="PANTHER" id="PTHR33481">
    <property type="entry name" value="REVERSE TRANSCRIPTASE"/>
    <property type="match status" value="1"/>
</dbReference>
<dbReference type="EMBL" id="NAJM01000024">
    <property type="protein sequence ID" value="RVX70312.1"/>
    <property type="molecule type" value="Genomic_DNA"/>
</dbReference>
<gene>
    <name evidence="2" type="ORF">B0A52_05645</name>
</gene>
<protein>
    <recommendedName>
        <fullName evidence="1">RNase H type-1 domain-containing protein</fullName>
    </recommendedName>
</protein>
<sequence>MKSRAGMEALVNDQATQDLDVLLIQEPSITSYQTYVNHRLWYTYQPIHQDDNFRKRSLIYVNKRISTSAHRQIACNHPDVTAIKIWNGERQILVFSVYIEPIDLHHVHEIQSMQATLNEIEVTIEEQTRNRTTPTSIIIAGDFNRHHPAWSSSYVYASVMAHAEELVNFIHAQGLFSCLPSGTPTYWSLSRPGQRSTIDLTLTNTPDSMVKCELYKDNFASDHCATYSEWDIQVEQRAETIPRRAYKRAEWAKIGDMIHSHLAGLPKIQTAEELDQAVKILIDRTTAAISKHIPMAKPSPYSKRWFTPELKTQLREVNKSRRKYQRSCARNGRHHPWTAELHKAWRIKRRNWTRQLEKVKAADWKDFLDQATSQTVWRATPYMKKNDAFANLPPLRVGDHEVTDNHDKARVLLETFFPPTRQPQPECIVPPKEIPWEPVTEQEITKTLQRMKKRTAPGEDGIPMLVWFQIWPYISSIVTSIFTASIDLGYYPRQWKMAKIVVLRKPGKSDYTSAAAYRSISLLNTLGKLLEAVVARRLSYYAEKYELLPDTQFGGRPGRTTEQALLVLANAIDQAWLRGHQIAGQWGTRVVGDHRSNPASTMEQVGVTELIEDSEAVIYTDASEKHSKLGAAVVMVDRGGRPQRTWQIGIGPASDWTVHAAELIAIYHAVEAIYQERVNRRRDKNYTIVSDSQSAIEAIANPSNKPGQAIVHRILDRISTFRDRRIKFRLHWIPGHSGIEGNEWADRLAKQAVTSEKQHRFGRLVSTSKRTARKNIQKEWQEEWKASQKGQHLKRIDEGLPARRAFRLYRQLTRHRTYLMIQMRTGHSWLAPHSRRFKFTDDDRCVCGVIETVVHVLMDCPRLWQARQELRAQVGGTLGCTASMLGGTPRNGQGKVGNGGIKWKIINAVLEFAEASGRFKSRAPPVRPRDHDRPQRG</sequence>
<dbReference type="AlphaFoldDB" id="A0A438N3K9"/>
<dbReference type="SUPFAM" id="SSF56672">
    <property type="entry name" value="DNA/RNA polymerases"/>
    <property type="match status" value="1"/>
</dbReference>
<dbReference type="OrthoDB" id="4368687at2759"/>
<evidence type="ECO:0000313" key="2">
    <source>
        <dbReference type="EMBL" id="RVX70312.1"/>
    </source>
</evidence>
<dbReference type="Pfam" id="PF14529">
    <property type="entry name" value="Exo_endo_phos_2"/>
    <property type="match status" value="1"/>
</dbReference>
<dbReference type="Pfam" id="PF00075">
    <property type="entry name" value="RNase_H"/>
    <property type="match status" value="1"/>
</dbReference>
<dbReference type="InterPro" id="IPR043502">
    <property type="entry name" value="DNA/RNA_pol_sf"/>
</dbReference>
<feature type="domain" description="RNase H type-1" evidence="1">
    <location>
        <begin position="612"/>
        <end position="754"/>
    </location>
</feature>
<dbReference type="SUPFAM" id="SSF56219">
    <property type="entry name" value="DNase I-like"/>
    <property type="match status" value="1"/>
</dbReference>
<dbReference type="InterPro" id="IPR005135">
    <property type="entry name" value="Endo/exonuclease/phosphatase"/>
</dbReference>
<dbReference type="PANTHER" id="PTHR33481:SF1">
    <property type="entry name" value="ENDONUCLEASE_EXONUCLEASE_PHOSPHATASE DOMAIN-CONTAINING PROTEIN-RELATED"/>
    <property type="match status" value="1"/>
</dbReference>
<dbReference type="GO" id="GO:0004523">
    <property type="term" value="F:RNA-DNA hybrid ribonuclease activity"/>
    <property type="evidence" value="ECO:0007669"/>
    <property type="project" value="InterPro"/>
</dbReference>
<dbReference type="GO" id="GO:0003676">
    <property type="term" value="F:nucleic acid binding"/>
    <property type="evidence" value="ECO:0007669"/>
    <property type="project" value="InterPro"/>
</dbReference>
<name>A0A438N3K9_EXOME</name>
<dbReference type="InterPro" id="IPR036691">
    <property type="entry name" value="Endo/exonu/phosph_ase_sf"/>
</dbReference>
<dbReference type="InterPro" id="IPR036397">
    <property type="entry name" value="RNaseH_sf"/>
</dbReference>
<evidence type="ECO:0000313" key="3">
    <source>
        <dbReference type="Proteomes" id="UP000288859"/>
    </source>
</evidence>
<reference evidence="2 3" key="1">
    <citation type="submission" date="2017-03" db="EMBL/GenBank/DDBJ databases">
        <title>Genomes of endolithic fungi from Antarctica.</title>
        <authorList>
            <person name="Coleine C."/>
            <person name="Masonjones S."/>
            <person name="Stajich J.E."/>
        </authorList>
    </citation>
    <scope>NUCLEOTIDE SEQUENCE [LARGE SCALE GENOMIC DNA]</scope>
    <source>
        <strain evidence="2 3">CCFEE 6314</strain>
    </source>
</reference>
<dbReference type="SUPFAM" id="SSF53098">
    <property type="entry name" value="Ribonuclease H-like"/>
    <property type="match status" value="1"/>
</dbReference>
<accession>A0A438N3K9</accession>
<dbReference type="CDD" id="cd09276">
    <property type="entry name" value="Rnase_HI_RT_non_LTR"/>
    <property type="match status" value="1"/>
</dbReference>
<dbReference type="Gene3D" id="3.60.10.10">
    <property type="entry name" value="Endonuclease/exonuclease/phosphatase"/>
    <property type="match status" value="1"/>
</dbReference>
<comment type="caution">
    <text evidence="2">The sequence shown here is derived from an EMBL/GenBank/DDBJ whole genome shotgun (WGS) entry which is preliminary data.</text>
</comment>
<evidence type="ECO:0000259" key="1">
    <source>
        <dbReference type="PROSITE" id="PS50879"/>
    </source>
</evidence>
<proteinExistence type="predicted"/>
<dbReference type="Gene3D" id="3.30.420.10">
    <property type="entry name" value="Ribonuclease H-like superfamily/Ribonuclease H"/>
    <property type="match status" value="1"/>
</dbReference>
<dbReference type="InterPro" id="IPR002156">
    <property type="entry name" value="RNaseH_domain"/>
</dbReference>